<evidence type="ECO:0000313" key="4">
    <source>
        <dbReference type="Proteomes" id="UP000277300"/>
    </source>
</evidence>
<name>A0A3F2S1M9_9STRA</name>
<dbReference type="PANTHER" id="PTHR11319">
    <property type="entry name" value="G PROTEIN-COUPLED RECEPTOR-RELATED"/>
    <property type="match status" value="1"/>
</dbReference>
<dbReference type="EMBL" id="MBDO02000013">
    <property type="protein sequence ID" value="RLN68459.1"/>
    <property type="molecule type" value="Genomic_DNA"/>
</dbReference>
<dbReference type="PANTHER" id="PTHR11319:SF35">
    <property type="entry name" value="OUTER MEMBRANE PROTEIN PMPC-RELATED"/>
    <property type="match status" value="1"/>
</dbReference>
<keyword evidence="1" id="KW-0472">Membrane</keyword>
<keyword evidence="1" id="KW-1133">Transmembrane helix</keyword>
<dbReference type="Proteomes" id="UP000284657">
    <property type="component" value="Unassembled WGS sequence"/>
</dbReference>
<keyword evidence="1" id="KW-0812">Transmembrane</keyword>
<dbReference type="Proteomes" id="UP000277300">
    <property type="component" value="Unassembled WGS sequence"/>
</dbReference>
<dbReference type="AlphaFoldDB" id="A0A3F2S1M9"/>
<feature type="transmembrane region" description="Helical" evidence="1">
    <location>
        <begin position="222"/>
        <end position="251"/>
    </location>
</feature>
<evidence type="ECO:0000313" key="5">
    <source>
        <dbReference type="Proteomes" id="UP000284657"/>
    </source>
</evidence>
<comment type="caution">
    <text evidence="3">The sequence shown here is derived from an EMBL/GenBank/DDBJ whole genome shotgun (WGS) entry which is preliminary data.</text>
</comment>
<dbReference type="OrthoDB" id="5950997at2759"/>
<gene>
    <name evidence="2" type="ORF">BBJ29_004457</name>
    <name evidence="3" type="ORF">BBP00_00001053</name>
</gene>
<feature type="transmembrane region" description="Helical" evidence="1">
    <location>
        <begin position="388"/>
        <end position="410"/>
    </location>
</feature>
<organism evidence="3 4">
    <name type="scientific">Phytophthora kernoviae</name>
    <dbReference type="NCBI Taxonomy" id="325452"/>
    <lineage>
        <taxon>Eukaryota</taxon>
        <taxon>Sar</taxon>
        <taxon>Stramenopiles</taxon>
        <taxon>Oomycota</taxon>
        <taxon>Peronosporomycetes</taxon>
        <taxon>Peronosporales</taxon>
        <taxon>Peronosporaceae</taxon>
        <taxon>Phytophthora</taxon>
    </lineage>
</organism>
<evidence type="ECO:0000313" key="2">
    <source>
        <dbReference type="EMBL" id="RLN47044.1"/>
    </source>
</evidence>
<sequence>MMVMGRWSQLKNKIKAFFKRDRRINTKTLFGVDVTPPIRTFPVNPSKFKIFLGFFQIFGNFQSSFTVKWSTSVQNVMSVSQKFNLDFVAIAGIDCVITKNFYFDFTATVGLIVLIISVITAYFYAGLFRSVHTECPIKKHVLSGAMLDRTIRSNLRVWQARVKLRMNYLTYRNKCLKLYCWVALFLYPTVSKTILTVYNCQEVGDVYYLVADRRLVCYDREWALFGVVATVGVVVWVVGIPFFFGLLIWLAQDRGVAARLRLLRKPQLRVQRKKWLKEVEEQQVADGRYVRGMDSIEVQDEELAKYMKRKNLADSTVQARLGFIYAEYADGFWWFEVVDLSRKLFLSGVIIFVGNGSVEQVLLALGVCLVTMWFLLYFQPYDGHSDNLIASIAQLQLFFTLWLGIMIRLNDLNTESMINTQLLGYLLVGTCIAVTGFGLSMIVGEGLAESRRLFIEAKAEQKEKVQVEVWKRWTKAYNYAIYEAQMMRFGGKLSFSGLNESAMLEASRRAKLKDRGTEVDSAMPRIKEDEGENSCAEIFHEADNKNVVAIAKVIMLTAPAQGLNKCTA</sequence>
<feature type="transmembrane region" description="Helical" evidence="1">
    <location>
        <begin position="178"/>
        <end position="198"/>
    </location>
</feature>
<evidence type="ECO:0000256" key="1">
    <source>
        <dbReference type="SAM" id="Phobius"/>
    </source>
</evidence>
<feature type="transmembrane region" description="Helical" evidence="1">
    <location>
        <begin position="422"/>
        <end position="443"/>
    </location>
</feature>
<evidence type="ECO:0000313" key="3">
    <source>
        <dbReference type="EMBL" id="RLN68459.1"/>
    </source>
</evidence>
<feature type="transmembrane region" description="Helical" evidence="1">
    <location>
        <begin position="109"/>
        <end position="128"/>
    </location>
</feature>
<protein>
    <recommendedName>
        <fullName evidence="6">TRP C-terminal domain-containing protein</fullName>
    </recommendedName>
</protein>
<proteinExistence type="predicted"/>
<accession>A0A3F2S1M9</accession>
<reference evidence="4 5" key="1">
    <citation type="submission" date="2018-07" db="EMBL/GenBank/DDBJ databases">
        <title>Genome sequencing of oomycete isolates from Chile give support for New Zealand origin for Phytophthora kernoviae and make available the first Nothophytophthora sp. genome.</title>
        <authorList>
            <person name="Studholme D.J."/>
            <person name="Sanfuentes E."/>
            <person name="Panda P."/>
            <person name="Hill R."/>
            <person name="Sambles C."/>
            <person name="Grant M."/>
            <person name="Williams N.M."/>
            <person name="Mcdougal R.L."/>
        </authorList>
    </citation>
    <scope>NUCLEOTIDE SEQUENCE [LARGE SCALE GENOMIC DNA]</scope>
    <source>
        <strain evidence="3">Chile6</strain>
        <strain evidence="2">Chile7</strain>
    </source>
</reference>
<evidence type="ECO:0008006" key="6">
    <source>
        <dbReference type="Google" id="ProtNLM"/>
    </source>
</evidence>
<feature type="transmembrane region" description="Helical" evidence="1">
    <location>
        <begin position="349"/>
        <end position="376"/>
    </location>
</feature>
<dbReference type="EMBL" id="MBAD02002512">
    <property type="protein sequence ID" value="RLN47044.1"/>
    <property type="molecule type" value="Genomic_DNA"/>
</dbReference>